<evidence type="ECO:0000313" key="2">
    <source>
        <dbReference type="Proteomes" id="UP001500795"/>
    </source>
</evidence>
<proteinExistence type="predicted"/>
<name>A0ABP6VCK9_9GAMM</name>
<organism evidence="1 2">
    <name type="scientific">Zobellella aerophila</name>
    <dbReference type="NCBI Taxonomy" id="870480"/>
    <lineage>
        <taxon>Bacteria</taxon>
        <taxon>Pseudomonadati</taxon>
        <taxon>Pseudomonadota</taxon>
        <taxon>Gammaproteobacteria</taxon>
        <taxon>Aeromonadales</taxon>
        <taxon>Aeromonadaceae</taxon>
        <taxon>Zobellella</taxon>
    </lineage>
</organism>
<dbReference type="Proteomes" id="UP001500795">
    <property type="component" value="Unassembled WGS sequence"/>
</dbReference>
<protein>
    <submittedName>
        <fullName evidence="1">Uncharacterized protein</fullName>
    </submittedName>
</protein>
<keyword evidence="2" id="KW-1185">Reference proteome</keyword>
<gene>
    <name evidence="1" type="ORF">GCM10022394_09690</name>
</gene>
<sequence>MLGGDVALVGHARLAEVYLIVYHARQQVLAFRIQHPGLAVGVDVMAYLLDALTAEQHILNLI</sequence>
<dbReference type="EMBL" id="BAABCX010000001">
    <property type="protein sequence ID" value="GAA3532433.1"/>
    <property type="molecule type" value="Genomic_DNA"/>
</dbReference>
<reference evidence="2" key="1">
    <citation type="journal article" date="2019" name="Int. J. Syst. Evol. Microbiol.">
        <title>The Global Catalogue of Microorganisms (GCM) 10K type strain sequencing project: providing services to taxonomists for standard genome sequencing and annotation.</title>
        <authorList>
            <consortium name="The Broad Institute Genomics Platform"/>
            <consortium name="The Broad Institute Genome Sequencing Center for Infectious Disease"/>
            <person name="Wu L."/>
            <person name="Ma J."/>
        </authorList>
    </citation>
    <scope>NUCLEOTIDE SEQUENCE [LARGE SCALE GENOMIC DNA]</scope>
    <source>
        <strain evidence="2">JCM 17110</strain>
    </source>
</reference>
<comment type="caution">
    <text evidence="1">The sequence shown here is derived from an EMBL/GenBank/DDBJ whole genome shotgun (WGS) entry which is preliminary data.</text>
</comment>
<evidence type="ECO:0000313" key="1">
    <source>
        <dbReference type="EMBL" id="GAA3532433.1"/>
    </source>
</evidence>
<accession>A0ABP6VCK9</accession>